<dbReference type="AlphaFoldDB" id="A0A6C0HSZ9"/>
<proteinExistence type="predicted"/>
<accession>A0A6C0HSZ9</accession>
<reference evidence="3" key="1">
    <citation type="journal article" date="2020" name="Nature">
        <title>Giant virus diversity and host interactions through global metagenomics.</title>
        <authorList>
            <person name="Schulz F."/>
            <person name="Roux S."/>
            <person name="Paez-Espino D."/>
            <person name="Jungbluth S."/>
            <person name="Walsh D.A."/>
            <person name="Denef V.J."/>
            <person name="McMahon K.D."/>
            <person name="Konstantinidis K.T."/>
            <person name="Eloe-Fadrosh E.A."/>
            <person name="Kyrpides N.C."/>
            <person name="Woyke T."/>
        </authorList>
    </citation>
    <scope>NUCLEOTIDE SEQUENCE</scope>
    <source>
        <strain evidence="3">GVMAG-M-3300023184-168</strain>
    </source>
</reference>
<sequence>MIIKLFFLFIQIIINSGTFPIINKINKNIMKKFLFKKKYFKPLIDTTKNVITISPAGYRGFYEFGVCKYIKENYNLDNYIFSGASAGAWNSLLLCYKGDLKEMEKIIFDDTVYNTRTLLELENSVKNKILSEFKTDDFDLNKLYIGVTTTNKCKINTIIYSDFLSLEDAVNCCVASSHIPFVTGGYKNIYKDALSFDGGFSIDPYIDTKNFVFKITPNLWNKKPIEKRSLYFFNISDYTTVFSRDYFDFNIMIEDGYKDSEKNKDYLDDVFRF</sequence>
<dbReference type="Gene3D" id="3.40.1090.10">
    <property type="entry name" value="Cytosolic phospholipase A2 catalytic domain"/>
    <property type="match status" value="1"/>
</dbReference>
<dbReference type="Pfam" id="PF01734">
    <property type="entry name" value="Patatin"/>
    <property type="match status" value="1"/>
</dbReference>
<dbReference type="GO" id="GO:0005811">
    <property type="term" value="C:lipid droplet"/>
    <property type="evidence" value="ECO:0007669"/>
    <property type="project" value="TreeGrafter"/>
</dbReference>
<dbReference type="GO" id="GO:0005737">
    <property type="term" value="C:cytoplasm"/>
    <property type="evidence" value="ECO:0007669"/>
    <property type="project" value="TreeGrafter"/>
</dbReference>
<protein>
    <recommendedName>
        <fullName evidence="2">PNPLA domain-containing protein</fullName>
    </recommendedName>
</protein>
<evidence type="ECO:0000256" key="1">
    <source>
        <dbReference type="ARBA" id="ARBA00023098"/>
    </source>
</evidence>
<organism evidence="3">
    <name type="scientific">viral metagenome</name>
    <dbReference type="NCBI Taxonomy" id="1070528"/>
    <lineage>
        <taxon>unclassified sequences</taxon>
        <taxon>metagenomes</taxon>
        <taxon>organismal metagenomes</taxon>
    </lineage>
</organism>
<feature type="domain" description="PNPLA" evidence="2">
    <location>
        <begin position="57"/>
        <end position="201"/>
    </location>
</feature>
<dbReference type="InterPro" id="IPR033562">
    <property type="entry name" value="PLPL"/>
</dbReference>
<name>A0A6C0HSZ9_9ZZZZ</name>
<evidence type="ECO:0000259" key="2">
    <source>
        <dbReference type="Pfam" id="PF01734"/>
    </source>
</evidence>
<dbReference type="GO" id="GO:0016020">
    <property type="term" value="C:membrane"/>
    <property type="evidence" value="ECO:0007669"/>
    <property type="project" value="TreeGrafter"/>
</dbReference>
<evidence type="ECO:0000313" key="3">
    <source>
        <dbReference type="EMBL" id="QHT83868.1"/>
    </source>
</evidence>
<dbReference type="InterPro" id="IPR002641">
    <property type="entry name" value="PNPLA_dom"/>
</dbReference>
<dbReference type="GO" id="GO:0019433">
    <property type="term" value="P:triglyceride catabolic process"/>
    <property type="evidence" value="ECO:0007669"/>
    <property type="project" value="TreeGrafter"/>
</dbReference>
<dbReference type="PANTHER" id="PTHR12406:SF38">
    <property type="entry name" value="PNPLA DOMAIN-CONTAINING PROTEIN"/>
    <property type="match status" value="1"/>
</dbReference>
<dbReference type="PANTHER" id="PTHR12406">
    <property type="entry name" value="CALCIUM-INDEPENDENT PHOSPHOLIPASE A2 IPLA2 -RELATED"/>
    <property type="match status" value="1"/>
</dbReference>
<dbReference type="GO" id="GO:0004806">
    <property type="term" value="F:triacylglycerol lipase activity"/>
    <property type="evidence" value="ECO:0007669"/>
    <property type="project" value="TreeGrafter"/>
</dbReference>
<dbReference type="GO" id="GO:0055088">
    <property type="term" value="P:lipid homeostasis"/>
    <property type="evidence" value="ECO:0007669"/>
    <property type="project" value="TreeGrafter"/>
</dbReference>
<dbReference type="EMBL" id="MN740013">
    <property type="protein sequence ID" value="QHT83868.1"/>
    <property type="molecule type" value="Genomic_DNA"/>
</dbReference>
<dbReference type="SUPFAM" id="SSF52151">
    <property type="entry name" value="FabD/lysophospholipase-like"/>
    <property type="match status" value="1"/>
</dbReference>
<keyword evidence="1" id="KW-0443">Lipid metabolism</keyword>
<dbReference type="InterPro" id="IPR016035">
    <property type="entry name" value="Acyl_Trfase/lysoPLipase"/>
</dbReference>